<dbReference type="AlphaFoldDB" id="A0A4R3JGK0"/>
<proteinExistence type="inferred from homology"/>
<dbReference type="GO" id="GO:0005886">
    <property type="term" value="C:plasma membrane"/>
    <property type="evidence" value="ECO:0007669"/>
    <property type="project" value="UniProtKB-SubCell"/>
</dbReference>
<dbReference type="CDD" id="cd07571">
    <property type="entry name" value="ALP_N-acyl_transferase"/>
    <property type="match status" value="1"/>
</dbReference>
<dbReference type="InterPro" id="IPR045378">
    <property type="entry name" value="LNT_N"/>
</dbReference>
<accession>A0A4R3JGK0</accession>
<evidence type="ECO:0000256" key="7">
    <source>
        <dbReference type="ARBA" id="ARBA00023136"/>
    </source>
</evidence>
<dbReference type="UniPathway" id="UPA00666"/>
<evidence type="ECO:0000256" key="2">
    <source>
        <dbReference type="ARBA" id="ARBA00010065"/>
    </source>
</evidence>
<feature type="domain" description="CN hydrolase" evidence="10">
    <location>
        <begin position="239"/>
        <end position="484"/>
    </location>
</feature>
<comment type="caution">
    <text evidence="11">The sequence shown here is derived from an EMBL/GenBank/DDBJ whole genome shotgun (WGS) entry which is preliminary data.</text>
</comment>
<feature type="transmembrane region" description="Helical" evidence="9">
    <location>
        <begin position="130"/>
        <end position="151"/>
    </location>
</feature>
<gene>
    <name evidence="9" type="primary">lnt</name>
    <name evidence="11" type="ORF">EDD55_101386</name>
</gene>
<protein>
    <recommendedName>
        <fullName evidence="9">Apolipoprotein N-acyltransferase</fullName>
        <shortName evidence="9">ALP N-acyltransferase</shortName>
        <ecNumber evidence="9">2.3.1.269</ecNumber>
    </recommendedName>
</protein>
<dbReference type="PANTHER" id="PTHR38686">
    <property type="entry name" value="APOLIPOPROTEIN N-ACYLTRANSFERASE"/>
    <property type="match status" value="1"/>
</dbReference>
<reference evidence="11 12" key="1">
    <citation type="submission" date="2019-03" db="EMBL/GenBank/DDBJ databases">
        <title>Genomic Encyclopedia of Type Strains, Phase IV (KMG-IV): sequencing the most valuable type-strain genomes for metagenomic binning, comparative biology and taxonomic classification.</title>
        <authorList>
            <person name="Goeker M."/>
        </authorList>
    </citation>
    <scope>NUCLEOTIDE SEQUENCE [LARGE SCALE GENOMIC DNA]</scope>
    <source>
        <strain evidence="11 12">DSM 101688</strain>
    </source>
</reference>
<feature type="transmembrane region" description="Helical" evidence="9">
    <location>
        <begin position="171"/>
        <end position="192"/>
    </location>
</feature>
<keyword evidence="8 9" id="KW-0012">Acyltransferase</keyword>
<keyword evidence="11" id="KW-0449">Lipoprotein</keyword>
<dbReference type="EMBL" id="SLZW01000001">
    <property type="protein sequence ID" value="TCS65052.1"/>
    <property type="molecule type" value="Genomic_DNA"/>
</dbReference>
<dbReference type="PROSITE" id="PS50263">
    <property type="entry name" value="CN_HYDROLASE"/>
    <property type="match status" value="1"/>
</dbReference>
<dbReference type="GO" id="GO:0042158">
    <property type="term" value="P:lipoprotein biosynthetic process"/>
    <property type="evidence" value="ECO:0007669"/>
    <property type="project" value="UniProtKB-UniRule"/>
</dbReference>
<evidence type="ECO:0000256" key="1">
    <source>
        <dbReference type="ARBA" id="ARBA00004651"/>
    </source>
</evidence>
<dbReference type="GO" id="GO:0016410">
    <property type="term" value="F:N-acyltransferase activity"/>
    <property type="evidence" value="ECO:0007669"/>
    <property type="project" value="UniProtKB-UniRule"/>
</dbReference>
<evidence type="ECO:0000259" key="10">
    <source>
        <dbReference type="PROSITE" id="PS50263"/>
    </source>
</evidence>
<dbReference type="PANTHER" id="PTHR38686:SF1">
    <property type="entry name" value="APOLIPOPROTEIN N-ACYLTRANSFERASE"/>
    <property type="match status" value="1"/>
</dbReference>
<keyword evidence="12" id="KW-1185">Reference proteome</keyword>
<evidence type="ECO:0000256" key="3">
    <source>
        <dbReference type="ARBA" id="ARBA00022475"/>
    </source>
</evidence>
<feature type="transmembrane region" description="Helical" evidence="9">
    <location>
        <begin position="92"/>
        <end position="118"/>
    </location>
</feature>
<dbReference type="SUPFAM" id="SSF56317">
    <property type="entry name" value="Carbon-nitrogen hydrolase"/>
    <property type="match status" value="1"/>
</dbReference>
<feature type="transmembrane region" description="Helical" evidence="9">
    <location>
        <begin position="495"/>
        <end position="514"/>
    </location>
</feature>
<keyword evidence="3 9" id="KW-1003">Cell membrane</keyword>
<evidence type="ECO:0000256" key="9">
    <source>
        <dbReference type="HAMAP-Rule" id="MF_01148"/>
    </source>
</evidence>
<dbReference type="Pfam" id="PF00795">
    <property type="entry name" value="CN_hydrolase"/>
    <property type="match status" value="1"/>
</dbReference>
<keyword evidence="4 9" id="KW-0808">Transferase</keyword>
<dbReference type="InterPro" id="IPR003010">
    <property type="entry name" value="C-N_Hydrolase"/>
</dbReference>
<comment type="subcellular location">
    <subcellularLocation>
        <location evidence="1 9">Cell membrane</location>
        <topology evidence="1 9">Multi-pass membrane protein</topology>
    </subcellularLocation>
</comment>
<organism evidence="11 12">
    <name type="scientific">Varunaivibrio sulfuroxidans</name>
    <dbReference type="NCBI Taxonomy" id="1773489"/>
    <lineage>
        <taxon>Bacteria</taxon>
        <taxon>Pseudomonadati</taxon>
        <taxon>Pseudomonadota</taxon>
        <taxon>Alphaproteobacteria</taxon>
        <taxon>Rhodospirillales</taxon>
        <taxon>Magnetovibrionaceae</taxon>
        <taxon>Varunaivibrio</taxon>
    </lineage>
</organism>
<evidence type="ECO:0000313" key="12">
    <source>
        <dbReference type="Proteomes" id="UP000295304"/>
    </source>
</evidence>
<evidence type="ECO:0000256" key="8">
    <source>
        <dbReference type="ARBA" id="ARBA00023315"/>
    </source>
</evidence>
<comment type="similarity">
    <text evidence="2 9">Belongs to the CN hydrolase family. Apolipoprotein N-acyltransferase subfamily.</text>
</comment>
<dbReference type="InterPro" id="IPR004563">
    <property type="entry name" value="Apolipo_AcylTrfase"/>
</dbReference>
<dbReference type="HAMAP" id="MF_01148">
    <property type="entry name" value="Lnt"/>
    <property type="match status" value="1"/>
</dbReference>
<dbReference type="EC" id="2.3.1.269" evidence="9"/>
<evidence type="ECO:0000313" key="11">
    <source>
        <dbReference type="EMBL" id="TCS65052.1"/>
    </source>
</evidence>
<keyword evidence="5 9" id="KW-0812">Transmembrane</keyword>
<comment type="function">
    <text evidence="9">Catalyzes the phospholipid dependent N-acylation of the N-terminal cysteine of apolipoprotein, the last step in lipoprotein maturation.</text>
</comment>
<feature type="transmembrane region" description="Helical" evidence="9">
    <location>
        <begin position="65"/>
        <end position="86"/>
    </location>
</feature>
<comment type="pathway">
    <text evidence="9">Protein modification; lipoprotein biosynthesis (N-acyl transfer).</text>
</comment>
<dbReference type="Pfam" id="PF20154">
    <property type="entry name" value="LNT_N"/>
    <property type="match status" value="1"/>
</dbReference>
<dbReference type="Gene3D" id="3.60.110.10">
    <property type="entry name" value="Carbon-nitrogen hydrolase"/>
    <property type="match status" value="1"/>
</dbReference>
<feature type="transmembrane region" description="Helical" evidence="9">
    <location>
        <begin position="20"/>
        <end position="53"/>
    </location>
</feature>
<feature type="transmembrane region" description="Helical" evidence="9">
    <location>
        <begin position="204"/>
        <end position="223"/>
    </location>
</feature>
<comment type="catalytic activity">
    <reaction evidence="9">
        <text>N-terminal S-1,2-diacyl-sn-glyceryl-L-cysteinyl-[lipoprotein] + a glycerophospholipid = N-acyl-S-1,2-diacyl-sn-glyceryl-L-cysteinyl-[lipoprotein] + a 2-acyl-sn-glycero-3-phospholipid + H(+)</text>
        <dbReference type="Rhea" id="RHEA:48228"/>
        <dbReference type="Rhea" id="RHEA-COMP:14681"/>
        <dbReference type="Rhea" id="RHEA-COMP:14684"/>
        <dbReference type="ChEBI" id="CHEBI:15378"/>
        <dbReference type="ChEBI" id="CHEBI:136912"/>
        <dbReference type="ChEBI" id="CHEBI:140656"/>
        <dbReference type="ChEBI" id="CHEBI:140657"/>
        <dbReference type="ChEBI" id="CHEBI:140660"/>
        <dbReference type="EC" id="2.3.1.269"/>
    </reaction>
</comment>
<dbReference type="InterPro" id="IPR036526">
    <property type="entry name" value="C-N_Hydrolase_sf"/>
</dbReference>
<keyword evidence="7 9" id="KW-0472">Membrane</keyword>
<dbReference type="NCBIfam" id="TIGR00546">
    <property type="entry name" value="lnt"/>
    <property type="match status" value="1"/>
</dbReference>
<keyword evidence="6 9" id="KW-1133">Transmembrane helix</keyword>
<dbReference type="RefSeq" id="WP_165886207.1">
    <property type="nucleotide sequence ID" value="NZ_SLZW01000001.1"/>
</dbReference>
<evidence type="ECO:0000256" key="6">
    <source>
        <dbReference type="ARBA" id="ARBA00022989"/>
    </source>
</evidence>
<name>A0A4R3JGK0_9PROT</name>
<evidence type="ECO:0000256" key="5">
    <source>
        <dbReference type="ARBA" id="ARBA00022692"/>
    </source>
</evidence>
<dbReference type="Proteomes" id="UP000295304">
    <property type="component" value="Unassembled WGS sequence"/>
</dbReference>
<evidence type="ECO:0000256" key="4">
    <source>
        <dbReference type="ARBA" id="ARBA00022679"/>
    </source>
</evidence>
<sequence>MSLVGVRAWFVGLPPWRRRLALVVCGAAGALAMPPLYLFPLLIVAFVGLFWALDAAPGVRRAFAVGWWWGVGHYAVGLYWISAALLVDPQKFAWLIPFAVVGFSVGMALFPAMVGLCARLWRPTGPAAQLIWMAALWGAFEWVRSWAFTGFPWNLIGTIWAFSDAMIQPAAWIGTYGLGMITVLAATAPAIYGFSRRRRADRTVAFVAWLGLAALGLAGWLRLDLAHIRFFDGVHLRLVQPNIPQRLKWVRGLRNGHVLEQVAMSRRPPPPGTPPPTAVIWAETAVPYFLDGDPVVRAEVARAAPPGGVLITGAVRTAIGKDGKRRVWNSLEAIDRAGRIVATYDKTHLVPFGEYVPFRGILPIEKITAGQEDFSAGTGLRTLRMSGIPPVGPLICYEVIFPDRVTDPTDRPAWLLNITNDSWYGRTSGPYQHLVSARMRAVEEGLAMVRVANTGISAIIDPYGRVRHHLALGRAGVIDGRLPRGVGAVPLYARYGNAVVLAIFLAMVGVSGVLSRRVKV</sequence>